<protein>
    <submittedName>
        <fullName evidence="2">Uncharacterized protein</fullName>
    </submittedName>
</protein>
<feature type="region of interest" description="Disordered" evidence="1">
    <location>
        <begin position="1"/>
        <end position="105"/>
    </location>
</feature>
<evidence type="ECO:0000313" key="2">
    <source>
        <dbReference type="EMBL" id="KAJ0407633.1"/>
    </source>
</evidence>
<keyword evidence="3" id="KW-1185">Reference proteome</keyword>
<feature type="region of interest" description="Disordered" evidence="1">
    <location>
        <begin position="210"/>
        <end position="250"/>
    </location>
</feature>
<organism evidence="2 3">
    <name type="scientific">Pythium insidiosum</name>
    <name type="common">Pythiosis disease agent</name>
    <dbReference type="NCBI Taxonomy" id="114742"/>
    <lineage>
        <taxon>Eukaryota</taxon>
        <taxon>Sar</taxon>
        <taxon>Stramenopiles</taxon>
        <taxon>Oomycota</taxon>
        <taxon>Peronosporomycetes</taxon>
        <taxon>Pythiales</taxon>
        <taxon>Pythiaceae</taxon>
        <taxon>Pythium</taxon>
    </lineage>
</organism>
<feature type="compositionally biased region" description="Basic and acidic residues" evidence="1">
    <location>
        <begin position="58"/>
        <end position="70"/>
    </location>
</feature>
<dbReference type="EMBL" id="JAKCXM010000019">
    <property type="protein sequence ID" value="KAJ0407633.1"/>
    <property type="molecule type" value="Genomic_DNA"/>
</dbReference>
<evidence type="ECO:0000313" key="3">
    <source>
        <dbReference type="Proteomes" id="UP001209570"/>
    </source>
</evidence>
<sequence>MSAKPAGRPSSAAHASSMHPRGAPGWELDDGDDDLQDVIQDDDDEDPEDGEFGDDAEAMERLLRQQRLMDEDGDAAIFRPTSAPVSRSKLQPVGEQAGLQRQDAQRHRAAVSIAYLKQAAEKKKKRDRAFAQELLREESDYKKKIQLKIDQANKMTAAMGTQRSFGVAPDRDGLHMVRVIDPASNDRVISFERLASVQIGHLASTAAHRRDSVSAALPPNNASSSLGHHTAAAHGTGTHLPTARDAKPTSKLRIHGIRTSRPEPTAGDVAADTAALAREATRKRPTAKATDRTLVQEELKSVLASTIDLTKVLQDQLHELKLKGWNFSSRTALPGNTQSS</sequence>
<dbReference type="AlphaFoldDB" id="A0AAD5MH64"/>
<feature type="compositionally biased region" description="Low complexity" evidence="1">
    <location>
        <begin position="214"/>
        <end position="240"/>
    </location>
</feature>
<comment type="caution">
    <text evidence="2">The sequence shown here is derived from an EMBL/GenBank/DDBJ whole genome shotgun (WGS) entry which is preliminary data.</text>
</comment>
<reference evidence="2" key="1">
    <citation type="submission" date="2021-12" db="EMBL/GenBank/DDBJ databases">
        <title>Prjna785345.</title>
        <authorList>
            <person name="Rujirawat T."/>
            <person name="Krajaejun T."/>
        </authorList>
    </citation>
    <scope>NUCLEOTIDE SEQUENCE</scope>
    <source>
        <strain evidence="2">Pi057C3</strain>
    </source>
</reference>
<name>A0AAD5MH64_PYTIN</name>
<feature type="compositionally biased region" description="Acidic residues" evidence="1">
    <location>
        <begin position="27"/>
        <end position="57"/>
    </location>
</feature>
<accession>A0AAD5MH64</accession>
<proteinExistence type="predicted"/>
<dbReference type="Proteomes" id="UP001209570">
    <property type="component" value="Unassembled WGS sequence"/>
</dbReference>
<evidence type="ECO:0000256" key="1">
    <source>
        <dbReference type="SAM" id="MobiDB-lite"/>
    </source>
</evidence>
<gene>
    <name evidence="2" type="ORF">P43SY_010174</name>
</gene>